<feature type="binding site" evidence="6">
    <location>
        <position position="5"/>
    </location>
    <ligand>
        <name>Mg(2+)</name>
        <dbReference type="ChEBI" id="CHEBI:18420"/>
    </ligand>
</feature>
<feature type="domain" description="PIN" evidence="7">
    <location>
        <begin position="2"/>
        <end position="123"/>
    </location>
</feature>
<comment type="caution">
    <text evidence="8">The sequence shown here is derived from an EMBL/GenBank/DDBJ whole genome shotgun (WGS) entry which is preliminary data.</text>
</comment>
<keyword evidence="1 6" id="KW-1277">Toxin-antitoxin system</keyword>
<evidence type="ECO:0000256" key="6">
    <source>
        <dbReference type="HAMAP-Rule" id="MF_00265"/>
    </source>
</evidence>
<dbReference type="PANTHER" id="PTHR35901">
    <property type="entry name" value="RIBONUCLEASE VAPC3"/>
    <property type="match status" value="1"/>
</dbReference>
<evidence type="ECO:0000313" key="9">
    <source>
        <dbReference type="Proteomes" id="UP000742460"/>
    </source>
</evidence>
<keyword evidence="6" id="KW-0800">Toxin</keyword>
<dbReference type="EC" id="3.1.-.-" evidence="6"/>
<keyword evidence="3 6" id="KW-0479">Metal-binding</keyword>
<dbReference type="GO" id="GO:0000287">
    <property type="term" value="F:magnesium ion binding"/>
    <property type="evidence" value="ECO:0007669"/>
    <property type="project" value="UniProtKB-UniRule"/>
</dbReference>
<comment type="similarity">
    <text evidence="6">Belongs to the PINc/VapC protein family.</text>
</comment>
<feature type="binding site" evidence="6">
    <location>
        <position position="94"/>
    </location>
    <ligand>
        <name>Mg(2+)</name>
        <dbReference type="ChEBI" id="CHEBI:18420"/>
    </ligand>
</feature>
<organism evidence="8 9">
    <name type="scientific">Brachybacterium massiliense</name>
    <dbReference type="NCBI Taxonomy" id="1755098"/>
    <lineage>
        <taxon>Bacteria</taxon>
        <taxon>Bacillati</taxon>
        <taxon>Actinomycetota</taxon>
        <taxon>Actinomycetes</taxon>
        <taxon>Micrococcales</taxon>
        <taxon>Dermabacteraceae</taxon>
        <taxon>Brachybacterium</taxon>
    </lineage>
</organism>
<dbReference type="Pfam" id="PF01850">
    <property type="entry name" value="PIN"/>
    <property type="match status" value="1"/>
</dbReference>
<dbReference type="InterPro" id="IPR044153">
    <property type="entry name" value="PIN_Pae0151-like"/>
</dbReference>
<evidence type="ECO:0000259" key="7">
    <source>
        <dbReference type="Pfam" id="PF01850"/>
    </source>
</evidence>
<dbReference type="PANTHER" id="PTHR35901:SF1">
    <property type="entry name" value="EXONUCLEASE VAPC9"/>
    <property type="match status" value="1"/>
</dbReference>
<sequence>MIVLDASAAAALLLNQPHGRAIAELLAGQEVAAPELLGVELLSVLRGWVRGKGLDPARAQDALVDLEDLGIVWYSERPILRVAWALRDRASAYDAIYLALARTLSTPEREVRVLTLDERLARAWPELTQVPASTDR</sequence>
<dbReference type="GO" id="GO:0004540">
    <property type="term" value="F:RNA nuclease activity"/>
    <property type="evidence" value="ECO:0007669"/>
    <property type="project" value="InterPro"/>
</dbReference>
<comment type="function">
    <text evidence="6">Toxic component of a toxin-antitoxin (TA) system. An RNase.</text>
</comment>
<gene>
    <name evidence="6" type="primary">vapC</name>
    <name evidence="8" type="ORF">K8V81_00195</name>
</gene>
<evidence type="ECO:0000256" key="1">
    <source>
        <dbReference type="ARBA" id="ARBA00022649"/>
    </source>
</evidence>
<reference evidence="8" key="1">
    <citation type="journal article" date="2021" name="PeerJ">
        <title>Extensive microbial diversity within the chicken gut microbiome revealed by metagenomics and culture.</title>
        <authorList>
            <person name="Gilroy R."/>
            <person name="Ravi A."/>
            <person name="Getino M."/>
            <person name="Pursley I."/>
            <person name="Horton D.L."/>
            <person name="Alikhan N.F."/>
            <person name="Baker D."/>
            <person name="Gharbi K."/>
            <person name="Hall N."/>
            <person name="Watson M."/>
            <person name="Adriaenssens E.M."/>
            <person name="Foster-Nyarko E."/>
            <person name="Jarju S."/>
            <person name="Secka A."/>
            <person name="Antonio M."/>
            <person name="Oren A."/>
            <person name="Chaudhuri R.R."/>
            <person name="La Ragione R."/>
            <person name="Hildebrand F."/>
            <person name="Pallen M.J."/>
        </authorList>
    </citation>
    <scope>NUCLEOTIDE SEQUENCE</scope>
    <source>
        <strain evidence="8">ChiGjej5B5-22894</strain>
    </source>
</reference>
<dbReference type="HAMAP" id="MF_00265">
    <property type="entry name" value="VapC_Nob1"/>
    <property type="match status" value="1"/>
</dbReference>
<dbReference type="AlphaFoldDB" id="A0A921MSZ4"/>
<accession>A0A921MSZ4</accession>
<evidence type="ECO:0000313" key="8">
    <source>
        <dbReference type="EMBL" id="HJG90118.1"/>
    </source>
</evidence>
<evidence type="ECO:0000256" key="4">
    <source>
        <dbReference type="ARBA" id="ARBA00022801"/>
    </source>
</evidence>
<dbReference type="Proteomes" id="UP000742460">
    <property type="component" value="Unassembled WGS sequence"/>
</dbReference>
<dbReference type="SUPFAM" id="SSF88723">
    <property type="entry name" value="PIN domain-like"/>
    <property type="match status" value="1"/>
</dbReference>
<dbReference type="Gene3D" id="3.40.50.1010">
    <property type="entry name" value="5'-nuclease"/>
    <property type="match status" value="1"/>
</dbReference>
<dbReference type="GO" id="GO:0090729">
    <property type="term" value="F:toxin activity"/>
    <property type="evidence" value="ECO:0007669"/>
    <property type="project" value="UniProtKB-KW"/>
</dbReference>
<evidence type="ECO:0000256" key="2">
    <source>
        <dbReference type="ARBA" id="ARBA00022722"/>
    </source>
</evidence>
<dbReference type="InterPro" id="IPR002716">
    <property type="entry name" value="PIN_dom"/>
</dbReference>
<dbReference type="InterPro" id="IPR051619">
    <property type="entry name" value="TypeII_TA_RNase_PINc/VapC"/>
</dbReference>
<dbReference type="GO" id="GO:0016787">
    <property type="term" value="F:hydrolase activity"/>
    <property type="evidence" value="ECO:0007669"/>
    <property type="project" value="UniProtKB-KW"/>
</dbReference>
<proteinExistence type="inferred from homology"/>
<dbReference type="EMBL" id="DYUE01000007">
    <property type="protein sequence ID" value="HJG90118.1"/>
    <property type="molecule type" value="Genomic_DNA"/>
</dbReference>
<protein>
    <recommendedName>
        <fullName evidence="6">Ribonuclease VapC</fullName>
        <shortName evidence="6">RNase VapC</shortName>
        <ecNumber evidence="6">3.1.-.-</ecNumber>
    </recommendedName>
    <alternativeName>
        <fullName evidence="6">Toxin VapC</fullName>
    </alternativeName>
</protein>
<keyword evidence="5 6" id="KW-0460">Magnesium</keyword>
<name>A0A921MSZ4_9MICO</name>
<keyword evidence="4 6" id="KW-0378">Hydrolase</keyword>
<comment type="cofactor">
    <cofactor evidence="6">
        <name>Mg(2+)</name>
        <dbReference type="ChEBI" id="CHEBI:18420"/>
    </cofactor>
</comment>
<evidence type="ECO:0000256" key="5">
    <source>
        <dbReference type="ARBA" id="ARBA00022842"/>
    </source>
</evidence>
<keyword evidence="2 6" id="KW-0540">Nuclease</keyword>
<dbReference type="InterPro" id="IPR022907">
    <property type="entry name" value="VapC_family"/>
</dbReference>
<reference evidence="8" key="2">
    <citation type="submission" date="2021-09" db="EMBL/GenBank/DDBJ databases">
        <authorList>
            <person name="Gilroy R."/>
        </authorList>
    </citation>
    <scope>NUCLEOTIDE SEQUENCE</scope>
    <source>
        <strain evidence="8">ChiGjej5B5-22894</strain>
    </source>
</reference>
<evidence type="ECO:0000256" key="3">
    <source>
        <dbReference type="ARBA" id="ARBA00022723"/>
    </source>
</evidence>
<dbReference type="CDD" id="cd09873">
    <property type="entry name" value="PIN_Pae0151-like"/>
    <property type="match status" value="1"/>
</dbReference>
<dbReference type="InterPro" id="IPR029060">
    <property type="entry name" value="PIN-like_dom_sf"/>
</dbReference>